<dbReference type="SUPFAM" id="SSF56747">
    <property type="entry name" value="Prim-pol domain"/>
    <property type="match status" value="1"/>
</dbReference>
<protein>
    <recommendedName>
        <fullName evidence="1">Primase C-terminal 1 domain-containing protein</fullName>
    </recommendedName>
</protein>
<dbReference type="RefSeq" id="WP_228980217.1">
    <property type="nucleotide sequence ID" value="NZ_CAJQYY010000019.1"/>
</dbReference>
<reference evidence="2 3" key="1">
    <citation type="submission" date="2021-04" db="EMBL/GenBank/DDBJ databases">
        <authorList>
            <person name="Vanwijnsberghe S."/>
        </authorList>
    </citation>
    <scope>NUCLEOTIDE SEQUENCE [LARGE SCALE GENOMIC DNA]</scope>
    <source>
        <strain evidence="2 3">LMG 32171</strain>
    </source>
</reference>
<dbReference type="InterPro" id="IPR014820">
    <property type="entry name" value="PriCT_1"/>
</dbReference>
<dbReference type="Proteomes" id="UP000789752">
    <property type="component" value="Unassembled WGS sequence"/>
</dbReference>
<comment type="caution">
    <text evidence="2">The sequence shown here is derived from an EMBL/GenBank/DDBJ whole genome shotgun (WGS) entry which is preliminary data.</text>
</comment>
<evidence type="ECO:0000259" key="1">
    <source>
        <dbReference type="SMART" id="SM00942"/>
    </source>
</evidence>
<evidence type="ECO:0000313" key="2">
    <source>
        <dbReference type="EMBL" id="CAG4907447.1"/>
    </source>
</evidence>
<accession>A0ABM8U648</accession>
<sequence>MDNACLNTALAALSFGLCAYPAAGHTDLKNPKRPFGAWREYQARRPTPAHLVDIYKHEHLSTLGLVCGKISGGLECLDFDTKDGYLLFQQATVGSDLKSVVSRIEAGYCELSPKGVHFLYFCEATGRNTKLNDRLKIETRGEGGFVVIAPSSFAHDNGLKHYRLQSGALSSIARISPVEREQLHSFIRALGSREKVPINPGAASAAAGKIAEGGRNNALTSLAGSMHKCGMSGEALAAALHVENKAKCDPPLPDHEVQEIVQSIIKYQPGQSIGAAAPIAWKTPASLPTGMPAVPPFDPAVLLPPGLSDWVGDTAHRLQCPPDYPAVGLLVALSSVIGGRLCIRPKQLDTWMVTPNLWGMIIGRPSTLKSPAIAAALTPLKELEAAAQAIYETDMIKFQAAQMAYELALGQTKKQATNKNGVMQQASQIAANVAGVMQQQPPKPKRQRYVVNDATVEKLGEILAENPNGVLLFRDELKGFLAELDGDDNATKRAFILQAWEGNGGYDFDRIGRGHIHIERTILSVLGTTQPGVIEAYLASALRGGVGDDGLIQRFQLAVYPDEPDSSVLVDAHPNLQAAAFISSLFKRLAQLDPTSIGAHRENIDGRDGRWYLHFTPEAQRIFNAWYPKLVNHTKRAEHAAMSSHYGKYRSLVPSLALIFHLAVDGNGPVDETALNLALGWAAYLKAHAKRIYNYSIRGDALAAHALGDAIRAGKLRDGFSLRDLQRKNWSGLPSRDRCQQAIEILAELDWIFVERIENNGKMTERCRINPALLAKP</sequence>
<keyword evidence="3" id="KW-1185">Reference proteome</keyword>
<dbReference type="Pfam" id="PF08708">
    <property type="entry name" value="PriCT_1"/>
    <property type="match status" value="1"/>
</dbReference>
<dbReference type="InterPro" id="IPR015330">
    <property type="entry name" value="DNA_primase/pol_bifunc_N"/>
</dbReference>
<dbReference type="SMART" id="SM00942">
    <property type="entry name" value="PriCT_1"/>
    <property type="match status" value="1"/>
</dbReference>
<feature type="domain" description="Primase C-terminal 1" evidence="1">
    <location>
        <begin position="204"/>
        <end position="270"/>
    </location>
</feature>
<dbReference type="EMBL" id="CAJQYY010000019">
    <property type="protein sequence ID" value="CAG4907447.1"/>
    <property type="molecule type" value="Genomic_DNA"/>
</dbReference>
<evidence type="ECO:0000313" key="3">
    <source>
        <dbReference type="Proteomes" id="UP000789752"/>
    </source>
</evidence>
<name>A0ABM8U648_9BURK</name>
<proteinExistence type="predicted"/>
<organism evidence="2 3">
    <name type="scientific">Paraburkholderia gardini</name>
    <dbReference type="NCBI Taxonomy" id="2823469"/>
    <lineage>
        <taxon>Bacteria</taxon>
        <taxon>Pseudomonadati</taxon>
        <taxon>Pseudomonadota</taxon>
        <taxon>Betaproteobacteria</taxon>
        <taxon>Burkholderiales</taxon>
        <taxon>Burkholderiaceae</taxon>
        <taxon>Paraburkholderia</taxon>
    </lineage>
</organism>
<gene>
    <name evidence="2" type="ORF">R54767_03407</name>
</gene>
<dbReference type="InterPro" id="IPR025048">
    <property type="entry name" value="DUF3987"/>
</dbReference>
<dbReference type="Pfam" id="PF13148">
    <property type="entry name" value="DUF3987"/>
    <property type="match status" value="1"/>
</dbReference>
<dbReference type="Pfam" id="PF09250">
    <property type="entry name" value="Prim-Pol"/>
    <property type="match status" value="1"/>
</dbReference>